<name>A0A3M7RIK4_BRAPC</name>
<accession>A0A3M7RIK4</accession>
<keyword evidence="3" id="KW-1185">Reference proteome</keyword>
<gene>
    <name evidence="2" type="ORF">BpHYR1_050739</name>
</gene>
<evidence type="ECO:0000313" key="3">
    <source>
        <dbReference type="Proteomes" id="UP000276133"/>
    </source>
</evidence>
<keyword evidence="1" id="KW-0472">Membrane</keyword>
<dbReference type="EMBL" id="REGN01003293">
    <property type="protein sequence ID" value="RNA23402.1"/>
    <property type="molecule type" value="Genomic_DNA"/>
</dbReference>
<evidence type="ECO:0000256" key="1">
    <source>
        <dbReference type="SAM" id="Phobius"/>
    </source>
</evidence>
<comment type="caution">
    <text evidence="2">The sequence shown here is derived from an EMBL/GenBank/DDBJ whole genome shotgun (WGS) entry which is preliminary data.</text>
</comment>
<dbReference type="AlphaFoldDB" id="A0A3M7RIK4"/>
<keyword evidence="1" id="KW-1133">Transmembrane helix</keyword>
<reference evidence="2 3" key="1">
    <citation type="journal article" date="2018" name="Sci. Rep.">
        <title>Genomic signatures of local adaptation to the degree of environmental predictability in rotifers.</title>
        <authorList>
            <person name="Franch-Gras L."/>
            <person name="Hahn C."/>
            <person name="Garcia-Roger E.M."/>
            <person name="Carmona M.J."/>
            <person name="Serra M."/>
            <person name="Gomez A."/>
        </authorList>
    </citation>
    <scope>NUCLEOTIDE SEQUENCE [LARGE SCALE GENOMIC DNA]</scope>
    <source>
        <strain evidence="2">HYR1</strain>
    </source>
</reference>
<organism evidence="2 3">
    <name type="scientific">Brachionus plicatilis</name>
    <name type="common">Marine rotifer</name>
    <name type="synonym">Brachionus muelleri</name>
    <dbReference type="NCBI Taxonomy" id="10195"/>
    <lineage>
        <taxon>Eukaryota</taxon>
        <taxon>Metazoa</taxon>
        <taxon>Spiralia</taxon>
        <taxon>Gnathifera</taxon>
        <taxon>Rotifera</taxon>
        <taxon>Eurotatoria</taxon>
        <taxon>Monogononta</taxon>
        <taxon>Pseudotrocha</taxon>
        <taxon>Ploima</taxon>
        <taxon>Brachionidae</taxon>
        <taxon>Brachionus</taxon>
    </lineage>
</organism>
<feature type="transmembrane region" description="Helical" evidence="1">
    <location>
        <begin position="24"/>
        <end position="45"/>
    </location>
</feature>
<dbReference type="Proteomes" id="UP000276133">
    <property type="component" value="Unassembled WGS sequence"/>
</dbReference>
<feature type="transmembrane region" description="Helical" evidence="1">
    <location>
        <begin position="79"/>
        <end position="102"/>
    </location>
</feature>
<protein>
    <submittedName>
        <fullName evidence="2">Uncharacterized protein</fullName>
    </submittedName>
</protein>
<evidence type="ECO:0000313" key="2">
    <source>
        <dbReference type="EMBL" id="RNA23402.1"/>
    </source>
</evidence>
<keyword evidence="1" id="KW-0812">Transmembrane</keyword>
<sequence>MQIFLRQISFENLSNLICKRKKKLYLIFFVVIVFNWYDIIIRMIICYIQSKKKRAVKDTVNIVAGETIKYLFCNLVHNWLNYIILRYFTLFLCNILYCIFFTRKTYTISNNMHFFPFHMIMNIKYGVEVWRKIEYLKKLN</sequence>
<proteinExistence type="predicted"/>